<evidence type="ECO:0000313" key="2">
    <source>
        <dbReference type="EMBL" id="GLQ63225.1"/>
    </source>
</evidence>
<comment type="caution">
    <text evidence="2">The sequence shown here is derived from an EMBL/GenBank/DDBJ whole genome shotgun (WGS) entry which is preliminary data.</text>
</comment>
<dbReference type="EMBL" id="BSNU01000003">
    <property type="protein sequence ID" value="GLQ63225.1"/>
    <property type="molecule type" value="Genomic_DNA"/>
</dbReference>
<sequence>MNTDGDMITLSIEPTENFPRGFKEANMALMNTFMPYIGTIGAVMAVIFYNASRRVEQPSLSYARVKRRR</sequence>
<feature type="transmembrane region" description="Helical" evidence="1">
    <location>
        <begin position="33"/>
        <end position="51"/>
    </location>
</feature>
<evidence type="ECO:0000256" key="1">
    <source>
        <dbReference type="SAM" id="Phobius"/>
    </source>
</evidence>
<evidence type="ECO:0000313" key="3">
    <source>
        <dbReference type="Proteomes" id="UP001156614"/>
    </source>
</evidence>
<dbReference type="AlphaFoldDB" id="A0AAV5NGS9"/>
<keyword evidence="1" id="KW-0472">Membrane</keyword>
<gene>
    <name evidence="2" type="ORF">GCM10007867_20700</name>
</gene>
<keyword evidence="3" id="KW-1185">Reference proteome</keyword>
<reference evidence="3" key="1">
    <citation type="journal article" date="2019" name="Int. J. Syst. Evol. Microbiol.">
        <title>The Global Catalogue of Microorganisms (GCM) 10K type strain sequencing project: providing services to taxonomists for standard genome sequencing and annotation.</title>
        <authorList>
            <consortium name="The Broad Institute Genomics Platform"/>
            <consortium name="The Broad Institute Genome Sequencing Center for Infectious Disease"/>
            <person name="Wu L."/>
            <person name="Ma J."/>
        </authorList>
    </citation>
    <scope>NUCLEOTIDE SEQUENCE [LARGE SCALE GENOMIC DNA]</scope>
    <source>
        <strain evidence="3">NBRC 3267</strain>
    </source>
</reference>
<keyword evidence="1" id="KW-0812">Transmembrane</keyword>
<name>A0AAV5NGS9_9PROT</name>
<keyword evidence="1" id="KW-1133">Transmembrane helix</keyword>
<protein>
    <submittedName>
        <fullName evidence="2">Uncharacterized protein</fullName>
    </submittedName>
</protein>
<accession>A0AAV5NGS9</accession>
<dbReference type="Proteomes" id="UP001156614">
    <property type="component" value="Unassembled WGS sequence"/>
</dbReference>
<proteinExistence type="predicted"/>
<organism evidence="2 3">
    <name type="scientific">Gluconobacter cerinus</name>
    <dbReference type="NCBI Taxonomy" id="38307"/>
    <lineage>
        <taxon>Bacteria</taxon>
        <taxon>Pseudomonadati</taxon>
        <taxon>Pseudomonadota</taxon>
        <taxon>Alphaproteobacteria</taxon>
        <taxon>Acetobacterales</taxon>
        <taxon>Acetobacteraceae</taxon>
        <taxon>Gluconobacter</taxon>
    </lineage>
</organism>